<protein>
    <submittedName>
        <fullName evidence="2">RNA-directed DNA polymerase from mobile element jockey-like</fullName>
    </submittedName>
</protein>
<feature type="compositionally biased region" description="Basic residues" evidence="1">
    <location>
        <begin position="122"/>
        <end position="133"/>
    </location>
</feature>
<dbReference type="AlphaFoldDB" id="A0AAV4G7W0"/>
<keyword evidence="2" id="KW-0695">RNA-directed DNA polymerase</keyword>
<feature type="region of interest" description="Disordered" evidence="1">
    <location>
        <begin position="111"/>
        <end position="133"/>
    </location>
</feature>
<name>A0AAV4G7W0_9GAST</name>
<dbReference type="InterPro" id="IPR052560">
    <property type="entry name" value="RdDP_mobile_element"/>
</dbReference>
<evidence type="ECO:0000313" key="2">
    <source>
        <dbReference type="EMBL" id="GFR81085.1"/>
    </source>
</evidence>
<proteinExistence type="predicted"/>
<keyword evidence="2" id="KW-0808">Transferase</keyword>
<dbReference type="PANTHER" id="PTHR36688:SF1">
    <property type="entry name" value="ENDONUCLEASE_EXONUCLEASE_PHOSPHATASE DOMAIN-CONTAINING PROTEIN"/>
    <property type="match status" value="1"/>
</dbReference>
<dbReference type="GO" id="GO:0003964">
    <property type="term" value="F:RNA-directed DNA polymerase activity"/>
    <property type="evidence" value="ECO:0007669"/>
    <property type="project" value="UniProtKB-KW"/>
</dbReference>
<evidence type="ECO:0000313" key="3">
    <source>
        <dbReference type="Proteomes" id="UP000762676"/>
    </source>
</evidence>
<dbReference type="Proteomes" id="UP000762676">
    <property type="component" value="Unassembled WGS sequence"/>
</dbReference>
<sequence>MSVWEVARKNIPRGCRKQYIPCLNEESKQIYDLYIAAYNVDPFSEETIQLGEDLTTLLADDRSERWKELITSVDMTHNSKKAWATIKRLNSEKNVQTRVAAVTPNQVANQLLQNGKPANKEKGHKKRLKGEME</sequence>
<reference evidence="2 3" key="1">
    <citation type="journal article" date="2021" name="Elife">
        <title>Chloroplast acquisition without the gene transfer in kleptoplastic sea slugs, Plakobranchus ocellatus.</title>
        <authorList>
            <person name="Maeda T."/>
            <person name="Takahashi S."/>
            <person name="Yoshida T."/>
            <person name="Shimamura S."/>
            <person name="Takaki Y."/>
            <person name="Nagai Y."/>
            <person name="Toyoda A."/>
            <person name="Suzuki Y."/>
            <person name="Arimoto A."/>
            <person name="Ishii H."/>
            <person name="Satoh N."/>
            <person name="Nishiyama T."/>
            <person name="Hasebe M."/>
            <person name="Maruyama T."/>
            <person name="Minagawa J."/>
            <person name="Obokata J."/>
            <person name="Shigenobu S."/>
        </authorList>
    </citation>
    <scope>NUCLEOTIDE SEQUENCE [LARGE SCALE GENOMIC DNA]</scope>
</reference>
<keyword evidence="2" id="KW-0548">Nucleotidyltransferase</keyword>
<organism evidence="2 3">
    <name type="scientific">Elysia marginata</name>
    <dbReference type="NCBI Taxonomy" id="1093978"/>
    <lineage>
        <taxon>Eukaryota</taxon>
        <taxon>Metazoa</taxon>
        <taxon>Spiralia</taxon>
        <taxon>Lophotrochozoa</taxon>
        <taxon>Mollusca</taxon>
        <taxon>Gastropoda</taxon>
        <taxon>Heterobranchia</taxon>
        <taxon>Euthyneura</taxon>
        <taxon>Panpulmonata</taxon>
        <taxon>Sacoglossa</taxon>
        <taxon>Placobranchoidea</taxon>
        <taxon>Plakobranchidae</taxon>
        <taxon>Elysia</taxon>
    </lineage>
</organism>
<comment type="caution">
    <text evidence="2">The sequence shown here is derived from an EMBL/GenBank/DDBJ whole genome shotgun (WGS) entry which is preliminary data.</text>
</comment>
<evidence type="ECO:0000256" key="1">
    <source>
        <dbReference type="SAM" id="MobiDB-lite"/>
    </source>
</evidence>
<dbReference type="EMBL" id="BMAT01004804">
    <property type="protein sequence ID" value="GFR81085.1"/>
    <property type="molecule type" value="Genomic_DNA"/>
</dbReference>
<gene>
    <name evidence="2" type="ORF">ElyMa_002331600</name>
</gene>
<accession>A0AAV4G7W0</accession>
<keyword evidence="3" id="KW-1185">Reference proteome</keyword>
<dbReference type="PANTHER" id="PTHR36688">
    <property type="entry name" value="ENDO/EXONUCLEASE/PHOSPHATASE DOMAIN-CONTAINING PROTEIN"/>
    <property type="match status" value="1"/>
</dbReference>